<dbReference type="RefSeq" id="WP_212819700.1">
    <property type="nucleotide sequence ID" value="NZ_AP023415.1"/>
</dbReference>
<evidence type="ECO:0000313" key="1">
    <source>
        <dbReference type="EMBL" id="BCK78729.1"/>
    </source>
</evidence>
<name>A0A810PPP4_9FIRM</name>
<dbReference type="EMBL" id="AP023415">
    <property type="protein sequence ID" value="BCK78729.1"/>
    <property type="molecule type" value="Genomic_DNA"/>
</dbReference>
<evidence type="ECO:0000313" key="2">
    <source>
        <dbReference type="Proteomes" id="UP000681343"/>
    </source>
</evidence>
<keyword evidence="2" id="KW-1185">Reference proteome</keyword>
<protein>
    <submittedName>
        <fullName evidence="1">Uncharacterized protein</fullName>
    </submittedName>
</protein>
<reference evidence="1" key="1">
    <citation type="submission" date="2020-09" db="EMBL/GenBank/DDBJ databases">
        <title>New species isolated from human feces.</title>
        <authorList>
            <person name="Kitahara M."/>
            <person name="Shigeno Y."/>
            <person name="Shime M."/>
            <person name="Matsumoto Y."/>
            <person name="Nakamura S."/>
            <person name="Motooka D."/>
            <person name="Fukuoka S."/>
            <person name="Nishikawa H."/>
            <person name="Benno Y."/>
        </authorList>
    </citation>
    <scope>NUCLEOTIDE SEQUENCE</scope>
    <source>
        <strain evidence="1">MM35</strain>
    </source>
</reference>
<dbReference type="KEGG" id="vfa:MM35RIKEN_09210"/>
<gene>
    <name evidence="1" type="ORF">MM35RIKEN_09210</name>
</gene>
<sequence>MRETTIHWMNDEKCADVSTCDPRLIAQIEGNGGKPIAQYRDGSREYRIPVELVQITK</sequence>
<dbReference type="AlphaFoldDB" id="A0A810PPP4"/>
<organism evidence="1 2">
    <name type="scientific">Vescimonas fastidiosa</name>
    <dbReference type="NCBI Taxonomy" id="2714353"/>
    <lineage>
        <taxon>Bacteria</taxon>
        <taxon>Bacillati</taxon>
        <taxon>Bacillota</taxon>
        <taxon>Clostridia</taxon>
        <taxon>Eubacteriales</taxon>
        <taxon>Oscillospiraceae</taxon>
        <taxon>Vescimonas</taxon>
    </lineage>
</organism>
<dbReference type="Proteomes" id="UP000681343">
    <property type="component" value="Chromosome"/>
</dbReference>
<proteinExistence type="predicted"/>
<accession>A0A810PPP4</accession>